<dbReference type="eggNOG" id="COG2197">
    <property type="taxonomic scope" value="Bacteria"/>
</dbReference>
<dbReference type="GO" id="GO:0000160">
    <property type="term" value="P:phosphorelay signal transduction system"/>
    <property type="evidence" value="ECO:0007669"/>
    <property type="project" value="InterPro"/>
</dbReference>
<evidence type="ECO:0000313" key="5">
    <source>
        <dbReference type="Proteomes" id="UP000002774"/>
    </source>
</evidence>
<dbReference type="HOGENOM" id="CLU_000445_69_15_10"/>
<organism evidence="4 5">
    <name type="scientific">Mucilaginibacter paludis DSM 18603</name>
    <dbReference type="NCBI Taxonomy" id="714943"/>
    <lineage>
        <taxon>Bacteria</taxon>
        <taxon>Pseudomonadati</taxon>
        <taxon>Bacteroidota</taxon>
        <taxon>Sphingobacteriia</taxon>
        <taxon>Sphingobacteriales</taxon>
        <taxon>Sphingobacteriaceae</taxon>
        <taxon>Mucilaginibacter</taxon>
    </lineage>
</organism>
<dbReference type="SMART" id="SM00448">
    <property type="entry name" value="REC"/>
    <property type="match status" value="1"/>
</dbReference>
<dbReference type="PANTHER" id="PTHR44591">
    <property type="entry name" value="STRESS RESPONSE REGULATOR PROTEIN 1"/>
    <property type="match status" value="1"/>
</dbReference>
<dbReference type="Proteomes" id="UP000002774">
    <property type="component" value="Chromosome"/>
</dbReference>
<sequence>MGEIMTIGIVDDNSIYRKLLIKILQLGGFSVIFQAEDGIDCLSKMESNPLMPCLVLMDIEMPVMDGFETTRQLKIRWPHLKIIAHSSIDDIEAIERIMQCGADTFLPKPCSINQMMAAIKEFQ</sequence>
<proteinExistence type="predicted"/>
<reference evidence="4" key="1">
    <citation type="submission" date="2011-09" db="EMBL/GenBank/DDBJ databases">
        <title>The permanent draft genome of Mucilaginibacter paludis DSM 18603.</title>
        <authorList>
            <consortium name="US DOE Joint Genome Institute (JGI-PGF)"/>
            <person name="Lucas S."/>
            <person name="Han J."/>
            <person name="Lapidus A."/>
            <person name="Bruce D."/>
            <person name="Goodwin L."/>
            <person name="Pitluck S."/>
            <person name="Peters L."/>
            <person name="Kyrpides N."/>
            <person name="Mavromatis K."/>
            <person name="Ivanova N."/>
            <person name="Mikhailova N."/>
            <person name="Held B."/>
            <person name="Detter J.C."/>
            <person name="Tapia R."/>
            <person name="Han C."/>
            <person name="Land M."/>
            <person name="Hauser L."/>
            <person name="Markowitz V."/>
            <person name="Cheng J.-F."/>
            <person name="Hugenholtz P."/>
            <person name="Woyke T."/>
            <person name="Wu D."/>
            <person name="Tindall B."/>
            <person name="Brambilla E."/>
            <person name="Klenk H.-P."/>
            <person name="Eisen J.A."/>
        </authorList>
    </citation>
    <scope>NUCLEOTIDE SEQUENCE [LARGE SCALE GENOMIC DNA]</scope>
    <source>
        <strain evidence="4">DSM 18603</strain>
    </source>
</reference>
<dbReference type="Gene3D" id="3.40.50.2300">
    <property type="match status" value="1"/>
</dbReference>
<accession>H1Y7S1</accession>
<evidence type="ECO:0000313" key="4">
    <source>
        <dbReference type="EMBL" id="EHQ29916.1"/>
    </source>
</evidence>
<dbReference type="SUPFAM" id="SSF52172">
    <property type="entry name" value="CheY-like"/>
    <property type="match status" value="1"/>
</dbReference>
<dbReference type="InterPro" id="IPR001789">
    <property type="entry name" value="Sig_transdc_resp-reg_receiver"/>
</dbReference>
<keyword evidence="1 2" id="KW-0597">Phosphoprotein</keyword>
<feature type="domain" description="Response regulatory" evidence="3">
    <location>
        <begin position="6"/>
        <end position="123"/>
    </location>
</feature>
<gene>
    <name evidence="4" type="ORF">Mucpa_5850</name>
</gene>
<evidence type="ECO:0000256" key="2">
    <source>
        <dbReference type="PROSITE-ProRule" id="PRU00169"/>
    </source>
</evidence>
<protein>
    <submittedName>
        <fullName evidence="4">Response regulator receiver protein</fullName>
    </submittedName>
</protein>
<dbReference type="Pfam" id="PF00072">
    <property type="entry name" value="Response_reg"/>
    <property type="match status" value="1"/>
</dbReference>
<dbReference type="STRING" id="714943.Mucpa_5850"/>
<evidence type="ECO:0000259" key="3">
    <source>
        <dbReference type="PROSITE" id="PS50110"/>
    </source>
</evidence>
<evidence type="ECO:0000256" key="1">
    <source>
        <dbReference type="ARBA" id="ARBA00022553"/>
    </source>
</evidence>
<keyword evidence="5" id="KW-1185">Reference proteome</keyword>
<feature type="modified residue" description="4-aspartylphosphate" evidence="2">
    <location>
        <position position="58"/>
    </location>
</feature>
<dbReference type="EMBL" id="CM001403">
    <property type="protein sequence ID" value="EHQ29916.1"/>
    <property type="molecule type" value="Genomic_DNA"/>
</dbReference>
<dbReference type="OrthoDB" id="9797341at2"/>
<dbReference type="InterPro" id="IPR011006">
    <property type="entry name" value="CheY-like_superfamily"/>
</dbReference>
<dbReference type="RefSeq" id="WP_008511378.1">
    <property type="nucleotide sequence ID" value="NZ_CM001403.1"/>
</dbReference>
<dbReference type="InterPro" id="IPR050595">
    <property type="entry name" value="Bact_response_regulator"/>
</dbReference>
<dbReference type="PROSITE" id="PS50110">
    <property type="entry name" value="RESPONSE_REGULATORY"/>
    <property type="match status" value="1"/>
</dbReference>
<dbReference type="AlphaFoldDB" id="H1Y7S1"/>
<dbReference type="PANTHER" id="PTHR44591:SF3">
    <property type="entry name" value="RESPONSE REGULATORY DOMAIN-CONTAINING PROTEIN"/>
    <property type="match status" value="1"/>
</dbReference>
<dbReference type="CDD" id="cd17546">
    <property type="entry name" value="REC_hyHK_CKI1_RcsC-like"/>
    <property type="match status" value="1"/>
</dbReference>
<name>H1Y7S1_9SPHI</name>